<sequence>MDLGLGKIYLYYKYENESKKEKHEATNELGINVPYNRVQLAKERVECRFSFEYGEFDVHEDEHDPNWVYFEKDVHEPRKSDDLVKEILSYFEKGLQYMVPSHLFSYKAIKAEYKGNRAETKEDALRMSTNLPLLQKDGENKEKSCEIFKHKLFEQLTYALSKSVGVEEDSDGKTYVYCT</sequence>
<dbReference type="AlphaFoldDB" id="A0AAD3H6V1"/>
<dbReference type="EMBL" id="BLLK01000045">
    <property type="protein sequence ID" value="GFH52580.1"/>
    <property type="molecule type" value="Genomic_DNA"/>
</dbReference>
<keyword evidence="2" id="KW-1185">Reference proteome</keyword>
<protein>
    <submittedName>
        <fullName evidence="1">Uncharacterized protein</fullName>
    </submittedName>
</protein>
<organism evidence="1 2">
    <name type="scientific">Chaetoceros tenuissimus</name>
    <dbReference type="NCBI Taxonomy" id="426638"/>
    <lineage>
        <taxon>Eukaryota</taxon>
        <taxon>Sar</taxon>
        <taxon>Stramenopiles</taxon>
        <taxon>Ochrophyta</taxon>
        <taxon>Bacillariophyta</taxon>
        <taxon>Coscinodiscophyceae</taxon>
        <taxon>Chaetocerotophycidae</taxon>
        <taxon>Chaetocerotales</taxon>
        <taxon>Chaetocerotaceae</taxon>
        <taxon>Chaetoceros</taxon>
    </lineage>
</organism>
<proteinExistence type="predicted"/>
<evidence type="ECO:0000313" key="1">
    <source>
        <dbReference type="EMBL" id="GFH52580.1"/>
    </source>
</evidence>
<gene>
    <name evidence="1" type="ORF">CTEN210_09056</name>
</gene>
<dbReference type="Proteomes" id="UP001054902">
    <property type="component" value="Unassembled WGS sequence"/>
</dbReference>
<accession>A0AAD3H6V1</accession>
<reference evidence="1 2" key="1">
    <citation type="journal article" date="2021" name="Sci. Rep.">
        <title>The genome of the diatom Chaetoceros tenuissimus carries an ancient integrated fragment of an extant virus.</title>
        <authorList>
            <person name="Hongo Y."/>
            <person name="Kimura K."/>
            <person name="Takaki Y."/>
            <person name="Yoshida Y."/>
            <person name="Baba S."/>
            <person name="Kobayashi G."/>
            <person name="Nagasaki K."/>
            <person name="Hano T."/>
            <person name="Tomaru Y."/>
        </authorList>
    </citation>
    <scope>NUCLEOTIDE SEQUENCE [LARGE SCALE GENOMIC DNA]</scope>
    <source>
        <strain evidence="1 2">NIES-3715</strain>
    </source>
</reference>
<name>A0AAD3H6V1_9STRA</name>
<comment type="caution">
    <text evidence="1">The sequence shown here is derived from an EMBL/GenBank/DDBJ whole genome shotgun (WGS) entry which is preliminary data.</text>
</comment>
<evidence type="ECO:0000313" key="2">
    <source>
        <dbReference type="Proteomes" id="UP001054902"/>
    </source>
</evidence>